<protein>
    <submittedName>
        <fullName evidence="1">Uncharacterized protein</fullName>
    </submittedName>
</protein>
<accession>A0A0K2UQG2</accession>
<sequence>MVAGDTRCSLIELVFSFASLDPLSEQWQILWKIVIECNGWRWKRGHGTQSTTECGKEYFKSYELI</sequence>
<reference evidence="1" key="1">
    <citation type="submission" date="2014-05" db="EMBL/GenBank/DDBJ databases">
        <authorList>
            <person name="Chronopoulou M."/>
        </authorList>
    </citation>
    <scope>NUCLEOTIDE SEQUENCE</scope>
    <source>
        <tissue evidence="1">Whole organism</tissue>
    </source>
</reference>
<evidence type="ECO:0000313" key="1">
    <source>
        <dbReference type="EMBL" id="CDW40494.1"/>
    </source>
</evidence>
<name>A0A0K2UQG2_LEPSM</name>
<dbReference type="EMBL" id="HACA01023133">
    <property type="protein sequence ID" value="CDW40494.1"/>
    <property type="molecule type" value="Transcribed_RNA"/>
</dbReference>
<dbReference type="AlphaFoldDB" id="A0A0K2UQG2"/>
<proteinExistence type="predicted"/>
<organism evidence="1">
    <name type="scientific">Lepeophtheirus salmonis</name>
    <name type="common">Salmon louse</name>
    <name type="synonym">Caligus salmonis</name>
    <dbReference type="NCBI Taxonomy" id="72036"/>
    <lineage>
        <taxon>Eukaryota</taxon>
        <taxon>Metazoa</taxon>
        <taxon>Ecdysozoa</taxon>
        <taxon>Arthropoda</taxon>
        <taxon>Crustacea</taxon>
        <taxon>Multicrustacea</taxon>
        <taxon>Hexanauplia</taxon>
        <taxon>Copepoda</taxon>
        <taxon>Siphonostomatoida</taxon>
        <taxon>Caligidae</taxon>
        <taxon>Lepeophtheirus</taxon>
    </lineage>
</organism>